<evidence type="ECO:0000256" key="3">
    <source>
        <dbReference type="ARBA" id="ARBA00022763"/>
    </source>
</evidence>
<comment type="similarity">
    <text evidence="1 8">Belongs to the SOS response-associated peptidase family.</text>
</comment>
<dbReference type="Pfam" id="PF02586">
    <property type="entry name" value="SRAP"/>
    <property type="match status" value="1"/>
</dbReference>
<keyword evidence="2 8" id="KW-0645">Protease</keyword>
<keyword evidence="4 8" id="KW-0378">Hydrolase</keyword>
<accession>A0ABT3SR56</accession>
<dbReference type="Proteomes" id="UP001143307">
    <property type="component" value="Unassembled WGS sequence"/>
</dbReference>
<keyword evidence="5" id="KW-0190">Covalent protein-DNA linkage</keyword>
<dbReference type="InterPro" id="IPR036590">
    <property type="entry name" value="SRAP-like"/>
</dbReference>
<evidence type="ECO:0000256" key="1">
    <source>
        <dbReference type="ARBA" id="ARBA00008136"/>
    </source>
</evidence>
<dbReference type="RefSeq" id="WP_279251476.1">
    <property type="nucleotide sequence ID" value="NZ_SHNP01000001.1"/>
</dbReference>
<evidence type="ECO:0000313" key="10">
    <source>
        <dbReference type="Proteomes" id="UP001143307"/>
    </source>
</evidence>
<evidence type="ECO:0000313" key="9">
    <source>
        <dbReference type="EMBL" id="MCX2972461.1"/>
    </source>
</evidence>
<keyword evidence="7" id="KW-0456">Lyase</keyword>
<evidence type="ECO:0000256" key="4">
    <source>
        <dbReference type="ARBA" id="ARBA00022801"/>
    </source>
</evidence>
<gene>
    <name evidence="9" type="ORF">EYC87_02505</name>
</gene>
<dbReference type="EMBL" id="SHNP01000001">
    <property type="protein sequence ID" value="MCX2972461.1"/>
    <property type="molecule type" value="Genomic_DNA"/>
</dbReference>
<evidence type="ECO:0000256" key="6">
    <source>
        <dbReference type="ARBA" id="ARBA00023125"/>
    </source>
</evidence>
<dbReference type="EC" id="3.4.-.-" evidence="8"/>
<sequence>MCGRFNVIDSPGLQQLLQDLGIDLQLPARPNIAPTEAVGLVRTSAQGTQLDSARWWLTPSWAPAVDQKYSMFNARSETLANSRAFRIPFKRQRGIVPMSSFIEWRNEEGSKQPWMITNEQQALAVAALWDVWDREGSPLLSCTLVTTAAAPEFEPWHKRMPVVLDGDEAERWLDNSIAIESEDAMFRSELKTRWRLQAVSRSMSNARNKNPSMMEGLGEVVEL</sequence>
<dbReference type="PANTHER" id="PTHR13604">
    <property type="entry name" value="DC12-RELATED"/>
    <property type="match status" value="1"/>
</dbReference>
<keyword evidence="6" id="KW-0238">DNA-binding</keyword>
<organism evidence="9 10">
    <name type="scientific">Candidatus Seongchinamella marina</name>
    <dbReference type="NCBI Taxonomy" id="2518990"/>
    <lineage>
        <taxon>Bacteria</taxon>
        <taxon>Pseudomonadati</taxon>
        <taxon>Pseudomonadota</taxon>
        <taxon>Gammaproteobacteria</taxon>
        <taxon>Cellvibrionales</taxon>
        <taxon>Halieaceae</taxon>
        <taxon>Seongchinamella</taxon>
    </lineage>
</organism>
<name>A0ABT3SR56_9GAMM</name>
<evidence type="ECO:0000256" key="2">
    <source>
        <dbReference type="ARBA" id="ARBA00022670"/>
    </source>
</evidence>
<reference evidence="9" key="1">
    <citation type="submission" date="2019-02" db="EMBL/GenBank/DDBJ databases">
        <authorList>
            <person name="Li S.-H."/>
        </authorList>
    </citation>
    <scope>NUCLEOTIDE SEQUENCE</scope>
    <source>
        <strain evidence="9">IMCC8485</strain>
    </source>
</reference>
<evidence type="ECO:0000256" key="5">
    <source>
        <dbReference type="ARBA" id="ARBA00023124"/>
    </source>
</evidence>
<keyword evidence="3" id="KW-0227">DNA damage</keyword>
<dbReference type="SUPFAM" id="SSF143081">
    <property type="entry name" value="BB1717-like"/>
    <property type="match status" value="1"/>
</dbReference>
<evidence type="ECO:0000256" key="8">
    <source>
        <dbReference type="RuleBase" id="RU364100"/>
    </source>
</evidence>
<proteinExistence type="inferred from homology"/>
<dbReference type="Gene3D" id="3.90.1680.10">
    <property type="entry name" value="SOS response associated peptidase-like"/>
    <property type="match status" value="1"/>
</dbReference>
<dbReference type="InterPro" id="IPR003738">
    <property type="entry name" value="SRAP"/>
</dbReference>
<protein>
    <recommendedName>
        <fullName evidence="8">Abasic site processing protein</fullName>
        <ecNumber evidence="8">3.4.-.-</ecNumber>
    </recommendedName>
</protein>
<keyword evidence="10" id="KW-1185">Reference proteome</keyword>
<dbReference type="PANTHER" id="PTHR13604:SF0">
    <property type="entry name" value="ABASIC SITE PROCESSING PROTEIN HMCES"/>
    <property type="match status" value="1"/>
</dbReference>
<comment type="caution">
    <text evidence="9">The sequence shown here is derived from an EMBL/GenBank/DDBJ whole genome shotgun (WGS) entry which is preliminary data.</text>
</comment>
<evidence type="ECO:0000256" key="7">
    <source>
        <dbReference type="ARBA" id="ARBA00023239"/>
    </source>
</evidence>